<protein>
    <recommendedName>
        <fullName evidence="1">N-acetyltransferase domain-containing protein</fullName>
    </recommendedName>
</protein>
<accession>A0A2H3K8M0</accession>
<dbReference type="AlphaFoldDB" id="A0A2H3K8M0"/>
<dbReference type="InterPro" id="IPR016181">
    <property type="entry name" value="Acyl_CoA_acyltransferase"/>
</dbReference>
<dbReference type="SUPFAM" id="SSF55729">
    <property type="entry name" value="Acyl-CoA N-acyltransferases (Nat)"/>
    <property type="match status" value="1"/>
</dbReference>
<dbReference type="InterPro" id="IPR000182">
    <property type="entry name" value="GNAT_dom"/>
</dbReference>
<evidence type="ECO:0000259" key="1">
    <source>
        <dbReference type="PROSITE" id="PS51186"/>
    </source>
</evidence>
<dbReference type="Gene3D" id="3.40.630.30">
    <property type="match status" value="1"/>
</dbReference>
<proteinExistence type="predicted"/>
<feature type="domain" description="N-acetyltransferase" evidence="1">
    <location>
        <begin position="1"/>
        <end position="159"/>
    </location>
</feature>
<dbReference type="GO" id="GO:0016747">
    <property type="term" value="F:acyltransferase activity, transferring groups other than amino-acyl groups"/>
    <property type="evidence" value="ECO:0007669"/>
    <property type="project" value="InterPro"/>
</dbReference>
<sequence length="159" mass="18410">MLQKASLSNFEFFYNLYMHPEVNPFLLYEIMPPEDFKPIFEKLIHEGVLYVFIDNQIAVGMCKLIPLTYRCSHITYLGGVGIVPKYFGKGLGKKMLLEIIAFCKSNGMSRIELSVATHNHKAYQLYENVGFQKEGMLKNYGFLKSDNRFIDEYLMAILL</sequence>
<organism evidence="2 3">
    <name type="scientific">Flavobacterium branchiophilum</name>
    <dbReference type="NCBI Taxonomy" id="55197"/>
    <lineage>
        <taxon>Bacteria</taxon>
        <taxon>Pseudomonadati</taxon>
        <taxon>Bacteroidota</taxon>
        <taxon>Flavobacteriia</taxon>
        <taxon>Flavobacteriales</taxon>
        <taxon>Flavobacteriaceae</taxon>
        <taxon>Flavobacterium</taxon>
    </lineage>
</organism>
<dbReference type="PANTHER" id="PTHR43617">
    <property type="entry name" value="L-AMINO ACID N-ACETYLTRANSFERASE"/>
    <property type="match status" value="1"/>
</dbReference>
<dbReference type="PROSITE" id="PS51186">
    <property type="entry name" value="GNAT"/>
    <property type="match status" value="1"/>
</dbReference>
<name>A0A2H3K8M0_9FLAO</name>
<evidence type="ECO:0000313" key="2">
    <source>
        <dbReference type="EMBL" id="PDS22005.1"/>
    </source>
</evidence>
<dbReference type="RefSeq" id="WP_097554900.1">
    <property type="nucleotide sequence ID" value="NZ_PCMW01000123.1"/>
</dbReference>
<dbReference type="CDD" id="cd04301">
    <property type="entry name" value="NAT_SF"/>
    <property type="match status" value="1"/>
</dbReference>
<evidence type="ECO:0000313" key="3">
    <source>
        <dbReference type="Proteomes" id="UP000220828"/>
    </source>
</evidence>
<gene>
    <name evidence="2" type="ORF">B0A77_14545</name>
</gene>
<dbReference type="EMBL" id="PCMW01000123">
    <property type="protein sequence ID" value="PDS22005.1"/>
    <property type="molecule type" value="Genomic_DNA"/>
</dbReference>
<dbReference type="Proteomes" id="UP000220828">
    <property type="component" value="Unassembled WGS sequence"/>
</dbReference>
<dbReference type="Pfam" id="PF00583">
    <property type="entry name" value="Acetyltransf_1"/>
    <property type="match status" value="1"/>
</dbReference>
<comment type="caution">
    <text evidence="2">The sequence shown here is derived from an EMBL/GenBank/DDBJ whole genome shotgun (WGS) entry which is preliminary data.</text>
</comment>
<reference evidence="2 3" key="1">
    <citation type="submission" date="2017-09" db="EMBL/GenBank/DDBJ databases">
        <title>Whole genomes of Flavobacteriaceae.</title>
        <authorList>
            <person name="Stine C."/>
            <person name="Li C."/>
            <person name="Tadesse D."/>
        </authorList>
    </citation>
    <scope>NUCLEOTIDE SEQUENCE [LARGE SCALE GENOMIC DNA]</scope>
    <source>
        <strain evidence="2 3">ATCC 35036</strain>
    </source>
</reference>
<dbReference type="InterPro" id="IPR050276">
    <property type="entry name" value="MshD_Acetyltransferase"/>
</dbReference>
<dbReference type="OrthoDB" id="5419426at2"/>